<comment type="caution">
    <text evidence="7">The sequence shown here is derived from an EMBL/GenBank/DDBJ whole genome shotgun (WGS) entry which is preliminary data.</text>
</comment>
<evidence type="ECO:0000256" key="4">
    <source>
        <dbReference type="PROSITE-ProRule" id="PRU00175"/>
    </source>
</evidence>
<evidence type="ECO:0000313" key="8">
    <source>
        <dbReference type="Proteomes" id="UP000245119"/>
    </source>
</evidence>
<dbReference type="PROSITE" id="PS50089">
    <property type="entry name" value="ZF_RING_2"/>
    <property type="match status" value="1"/>
</dbReference>
<evidence type="ECO:0000313" key="7">
    <source>
        <dbReference type="EMBL" id="PVD28390.1"/>
    </source>
</evidence>
<protein>
    <recommendedName>
        <fullName evidence="6">RING-type domain-containing protein</fullName>
    </recommendedName>
</protein>
<proteinExistence type="predicted"/>
<keyword evidence="2 4" id="KW-0863">Zinc-finger</keyword>
<keyword evidence="8" id="KW-1185">Reference proteome</keyword>
<dbReference type="SMART" id="SM00184">
    <property type="entry name" value="RING"/>
    <property type="match status" value="1"/>
</dbReference>
<dbReference type="AlphaFoldDB" id="A0A2T7P4Q0"/>
<evidence type="ECO:0000256" key="3">
    <source>
        <dbReference type="ARBA" id="ARBA00022833"/>
    </source>
</evidence>
<feature type="region of interest" description="Disordered" evidence="5">
    <location>
        <begin position="215"/>
        <end position="247"/>
    </location>
</feature>
<reference evidence="7 8" key="1">
    <citation type="submission" date="2018-04" db="EMBL/GenBank/DDBJ databases">
        <title>The genome of golden apple snail Pomacea canaliculata provides insight into stress tolerance and invasive adaptation.</title>
        <authorList>
            <person name="Liu C."/>
            <person name="Liu B."/>
            <person name="Ren Y."/>
            <person name="Zhang Y."/>
            <person name="Wang H."/>
            <person name="Li S."/>
            <person name="Jiang F."/>
            <person name="Yin L."/>
            <person name="Zhang G."/>
            <person name="Qian W."/>
            <person name="Fan W."/>
        </authorList>
    </citation>
    <scope>NUCLEOTIDE SEQUENCE [LARGE SCALE GENOMIC DNA]</scope>
    <source>
        <strain evidence="7">SZHN2017</strain>
        <tissue evidence="7">Muscle</tissue>
    </source>
</reference>
<sequence>MKDDKNVKGIETISDLTNVHLSSIKRPDHKHISDDEKLTACCLGPPSSSCHGESEGERSQGLHSPNGLLEEFLDREAKQQREETFADFDEYRLRKREDPSPMTVWVSPSADVTTRDASVQHIFPRLTETRVPVKKTVTFSTVSTSHEAPASVEQMALPPGMMAQARQCRPCTSRKDYECQIALDVQSTTSLAAALVGSHTPLHTGLIGTASFHRTATRGQQPSGTQSSTGGRDLTLPRGPRKSGFTPLPFPESLLKPFLKGELLKERLEDVQTLISQDHDRLTMAESAADRQGKITDCPLCGLLCLEPTILPCGHHLCKRCLRERLQQTRLDTHCPFCCLPVSPRQDIEDLEIEPPDDPELFWQGSQWTSSWTISSKMFGFRVMFARLTPPAPSVWTAGNISARAAMSTTTSRRS</sequence>
<keyword evidence="3" id="KW-0862">Zinc</keyword>
<dbReference type="PROSITE" id="PS00518">
    <property type="entry name" value="ZF_RING_1"/>
    <property type="match status" value="1"/>
</dbReference>
<accession>A0A2T7P4Q0</accession>
<feature type="region of interest" description="Disordered" evidence="5">
    <location>
        <begin position="41"/>
        <end position="66"/>
    </location>
</feature>
<gene>
    <name evidence="7" type="ORF">C0Q70_10977</name>
</gene>
<organism evidence="7 8">
    <name type="scientific">Pomacea canaliculata</name>
    <name type="common">Golden apple snail</name>
    <dbReference type="NCBI Taxonomy" id="400727"/>
    <lineage>
        <taxon>Eukaryota</taxon>
        <taxon>Metazoa</taxon>
        <taxon>Spiralia</taxon>
        <taxon>Lophotrochozoa</taxon>
        <taxon>Mollusca</taxon>
        <taxon>Gastropoda</taxon>
        <taxon>Caenogastropoda</taxon>
        <taxon>Architaenioglossa</taxon>
        <taxon>Ampullarioidea</taxon>
        <taxon>Ampullariidae</taxon>
        <taxon>Pomacea</taxon>
    </lineage>
</organism>
<dbReference type="Gene3D" id="3.30.40.10">
    <property type="entry name" value="Zinc/RING finger domain, C3HC4 (zinc finger)"/>
    <property type="match status" value="1"/>
</dbReference>
<evidence type="ECO:0000256" key="2">
    <source>
        <dbReference type="ARBA" id="ARBA00022771"/>
    </source>
</evidence>
<evidence type="ECO:0000256" key="5">
    <source>
        <dbReference type="SAM" id="MobiDB-lite"/>
    </source>
</evidence>
<dbReference type="Proteomes" id="UP000245119">
    <property type="component" value="Linkage Group LG6"/>
</dbReference>
<feature type="compositionally biased region" description="Polar residues" evidence="5">
    <location>
        <begin position="215"/>
        <end position="230"/>
    </location>
</feature>
<name>A0A2T7P4Q0_POMCA</name>
<evidence type="ECO:0000259" key="6">
    <source>
        <dbReference type="PROSITE" id="PS50089"/>
    </source>
</evidence>
<dbReference type="InterPro" id="IPR017907">
    <property type="entry name" value="Znf_RING_CS"/>
</dbReference>
<dbReference type="EMBL" id="PZQS01000006">
    <property type="protein sequence ID" value="PVD28390.1"/>
    <property type="molecule type" value="Genomic_DNA"/>
</dbReference>
<dbReference type="GO" id="GO:0008270">
    <property type="term" value="F:zinc ion binding"/>
    <property type="evidence" value="ECO:0007669"/>
    <property type="project" value="UniProtKB-KW"/>
</dbReference>
<dbReference type="SUPFAM" id="SSF57850">
    <property type="entry name" value="RING/U-box"/>
    <property type="match status" value="1"/>
</dbReference>
<keyword evidence="1" id="KW-0479">Metal-binding</keyword>
<dbReference type="InterPro" id="IPR013083">
    <property type="entry name" value="Znf_RING/FYVE/PHD"/>
</dbReference>
<feature type="domain" description="RING-type" evidence="6">
    <location>
        <begin position="298"/>
        <end position="338"/>
    </location>
</feature>
<dbReference type="InterPro" id="IPR001841">
    <property type="entry name" value="Znf_RING"/>
</dbReference>
<evidence type="ECO:0000256" key="1">
    <source>
        <dbReference type="ARBA" id="ARBA00022723"/>
    </source>
</evidence>